<dbReference type="InterPro" id="IPR050769">
    <property type="entry name" value="NAT_camello-type"/>
</dbReference>
<dbReference type="SUPFAM" id="SSF55729">
    <property type="entry name" value="Acyl-CoA N-acyltransferases (Nat)"/>
    <property type="match status" value="1"/>
</dbReference>
<gene>
    <name evidence="3" type="ORF">FIBRA_04020</name>
</gene>
<evidence type="ECO:0000313" key="3">
    <source>
        <dbReference type="EMBL" id="CCM01947.1"/>
    </source>
</evidence>
<feature type="transmembrane region" description="Helical" evidence="2">
    <location>
        <begin position="42"/>
        <end position="62"/>
    </location>
</feature>
<accession>J4HWB0</accession>
<dbReference type="Gene3D" id="3.40.630.30">
    <property type="match status" value="1"/>
</dbReference>
<reference evidence="3 4" key="1">
    <citation type="journal article" date="2012" name="Appl. Environ. Microbiol.">
        <title>Short-read sequencing for genomic analysis of the brown rot fungus Fibroporia radiculosa.</title>
        <authorList>
            <person name="Tang J.D."/>
            <person name="Perkins A.D."/>
            <person name="Sonstegard T.S."/>
            <person name="Schroeder S.G."/>
            <person name="Burgess S.C."/>
            <person name="Diehl S.V."/>
        </authorList>
    </citation>
    <scope>NUCLEOTIDE SEQUENCE [LARGE SCALE GENOMIC DNA]</scope>
    <source>
        <strain evidence="3 4">TFFH 294</strain>
    </source>
</reference>
<dbReference type="OrthoDB" id="2564232at2759"/>
<dbReference type="Proteomes" id="UP000006352">
    <property type="component" value="Unassembled WGS sequence"/>
</dbReference>
<keyword evidence="2" id="KW-0472">Membrane</keyword>
<dbReference type="AlphaFoldDB" id="J4HWB0"/>
<keyword evidence="2" id="KW-0812">Transmembrane</keyword>
<name>J4HWB0_9APHY</name>
<keyword evidence="2" id="KW-1133">Transmembrane helix</keyword>
<evidence type="ECO:0008006" key="5">
    <source>
        <dbReference type="Google" id="ProtNLM"/>
    </source>
</evidence>
<dbReference type="HOGENOM" id="CLU_084809_0_0_1"/>
<feature type="transmembrane region" description="Helical" evidence="2">
    <location>
        <begin position="74"/>
        <end position="94"/>
    </location>
</feature>
<sequence length="271" mass="30537">MAVPEARIRPFKVEEKRLVNFLIAKGDMEALATANRRGKCGLYFHPLSLALWIGLSCVFIQLTGMWPKPEQGFLGYASPVPGLAAIAVPLMFLCDWINRPIFEEQADDDLRRPDLIDVPSYYSRSPSSGFWILEFSDKVVGFIAVDASLDSTSDKTIASSPAPIKRKDGRVKYSEGTSKMATIRHFYVDEPYRTVDIQSDLLSHAVQQVFASSPVVERIRASETPLKSYIGNALRKCGFEFELNTEKVGVLRWQNTIQVLKRQTWKKRSAT</sequence>
<protein>
    <recommendedName>
        <fullName evidence="5">N-acetyltransferase domain-containing protein</fullName>
    </recommendedName>
</protein>
<dbReference type="GeneID" id="24096858"/>
<dbReference type="PANTHER" id="PTHR13947">
    <property type="entry name" value="GNAT FAMILY N-ACETYLTRANSFERASE"/>
    <property type="match status" value="1"/>
</dbReference>
<keyword evidence="4" id="KW-1185">Reference proteome</keyword>
<dbReference type="RefSeq" id="XP_012181230.1">
    <property type="nucleotide sequence ID" value="XM_012325840.1"/>
</dbReference>
<keyword evidence="1" id="KW-0808">Transferase</keyword>
<proteinExistence type="predicted"/>
<dbReference type="InterPro" id="IPR016181">
    <property type="entry name" value="Acyl_CoA_acyltransferase"/>
</dbReference>
<dbReference type="GO" id="GO:0008080">
    <property type="term" value="F:N-acetyltransferase activity"/>
    <property type="evidence" value="ECO:0007669"/>
    <property type="project" value="InterPro"/>
</dbReference>
<dbReference type="EMBL" id="HE797057">
    <property type="protein sequence ID" value="CCM01947.1"/>
    <property type="molecule type" value="Genomic_DNA"/>
</dbReference>
<organism evidence="3 4">
    <name type="scientific">Fibroporia radiculosa</name>
    <dbReference type="NCBI Taxonomy" id="599839"/>
    <lineage>
        <taxon>Eukaryota</taxon>
        <taxon>Fungi</taxon>
        <taxon>Dikarya</taxon>
        <taxon>Basidiomycota</taxon>
        <taxon>Agaricomycotina</taxon>
        <taxon>Agaricomycetes</taxon>
        <taxon>Polyporales</taxon>
        <taxon>Fibroporiaceae</taxon>
        <taxon>Fibroporia</taxon>
    </lineage>
</organism>
<dbReference type="PANTHER" id="PTHR13947:SF37">
    <property type="entry name" value="LD18367P"/>
    <property type="match status" value="1"/>
</dbReference>
<evidence type="ECO:0000256" key="1">
    <source>
        <dbReference type="ARBA" id="ARBA00022679"/>
    </source>
</evidence>
<evidence type="ECO:0000313" key="4">
    <source>
        <dbReference type="Proteomes" id="UP000006352"/>
    </source>
</evidence>
<dbReference type="InParanoid" id="J4HWB0"/>
<evidence type="ECO:0000256" key="2">
    <source>
        <dbReference type="SAM" id="Phobius"/>
    </source>
</evidence>